<keyword evidence="4" id="KW-1185">Reference proteome</keyword>
<accession>A0A8S1C9G3</accession>
<evidence type="ECO:0000256" key="2">
    <source>
        <dbReference type="SAM" id="Phobius"/>
    </source>
</evidence>
<sequence length="177" mass="18696">MNNLINKEAANIIVLISAALWSIGILYPTWTLLAHCVRSNNPFVNFNIISSVLTFPLLTNPCFWAIASAATASPSRTCTDHCLVKCLASAAHIKCSSNNTGHNMLLASRTEVSNENEFGSETLAVRGLSVDEPHGTQGPTEGTTPDTTATKEGLAASVSSAEYGGVHVRSRGLPLAD</sequence>
<reference evidence="3 4" key="1">
    <citation type="submission" date="2020-04" db="EMBL/GenBank/DDBJ databases">
        <authorList>
            <person name="Alioto T."/>
            <person name="Alioto T."/>
            <person name="Gomez Garrido J."/>
        </authorList>
    </citation>
    <scope>NUCLEOTIDE SEQUENCE [LARGE SCALE GENOMIC DNA]</scope>
</reference>
<feature type="compositionally biased region" description="Low complexity" evidence="1">
    <location>
        <begin position="135"/>
        <end position="153"/>
    </location>
</feature>
<dbReference type="AlphaFoldDB" id="A0A8S1C9G3"/>
<evidence type="ECO:0000256" key="1">
    <source>
        <dbReference type="SAM" id="MobiDB-lite"/>
    </source>
</evidence>
<keyword evidence="2" id="KW-0812">Transmembrane</keyword>
<name>A0A8S1C9G3_9INSE</name>
<dbReference type="EMBL" id="CADEPI010000016">
    <property type="protein sequence ID" value="CAB3364525.1"/>
    <property type="molecule type" value="Genomic_DNA"/>
</dbReference>
<proteinExistence type="predicted"/>
<feature type="region of interest" description="Disordered" evidence="1">
    <location>
        <begin position="127"/>
        <end position="161"/>
    </location>
</feature>
<keyword evidence="2" id="KW-1133">Transmembrane helix</keyword>
<evidence type="ECO:0000313" key="4">
    <source>
        <dbReference type="Proteomes" id="UP000494165"/>
    </source>
</evidence>
<evidence type="ECO:0000313" key="3">
    <source>
        <dbReference type="EMBL" id="CAB3364525.1"/>
    </source>
</evidence>
<keyword evidence="2" id="KW-0472">Membrane</keyword>
<comment type="caution">
    <text evidence="3">The sequence shown here is derived from an EMBL/GenBank/DDBJ whole genome shotgun (WGS) entry which is preliminary data.</text>
</comment>
<organism evidence="3 4">
    <name type="scientific">Cloeon dipterum</name>
    <dbReference type="NCBI Taxonomy" id="197152"/>
    <lineage>
        <taxon>Eukaryota</taxon>
        <taxon>Metazoa</taxon>
        <taxon>Ecdysozoa</taxon>
        <taxon>Arthropoda</taxon>
        <taxon>Hexapoda</taxon>
        <taxon>Insecta</taxon>
        <taxon>Pterygota</taxon>
        <taxon>Palaeoptera</taxon>
        <taxon>Ephemeroptera</taxon>
        <taxon>Pisciforma</taxon>
        <taxon>Baetidae</taxon>
        <taxon>Cloeon</taxon>
    </lineage>
</organism>
<feature type="transmembrane region" description="Helical" evidence="2">
    <location>
        <begin position="12"/>
        <end position="33"/>
    </location>
</feature>
<protein>
    <submittedName>
        <fullName evidence="3">Uncharacterized protein</fullName>
    </submittedName>
</protein>
<gene>
    <name evidence="3" type="ORF">CLODIP_2_CD09249</name>
</gene>
<dbReference type="Proteomes" id="UP000494165">
    <property type="component" value="Unassembled WGS sequence"/>
</dbReference>